<feature type="compositionally biased region" description="Low complexity" evidence="1">
    <location>
        <begin position="102"/>
        <end position="112"/>
    </location>
</feature>
<dbReference type="AlphaFoldDB" id="A0A1U7HN82"/>
<sequence length="128" mass="14355">MELPRILLTQILLGTLAGVGLASLLLPKPSLAQATNSADPQEIFRRERNNDPFSSQNTNDSFGMFDLIHRAQMGTMRDPYEYANEQNQNINSAAEAFRARQRQLMQQSRQQQATPPNSAPSPTIRLDN</sequence>
<dbReference type="STRING" id="247279.NIES1031_14345"/>
<evidence type="ECO:0000313" key="3">
    <source>
        <dbReference type="Proteomes" id="UP000185984"/>
    </source>
</evidence>
<organism evidence="2 3">
    <name type="scientific">Chroogloeocystis siderophila 5.2 s.c.1</name>
    <dbReference type="NCBI Taxonomy" id="247279"/>
    <lineage>
        <taxon>Bacteria</taxon>
        <taxon>Bacillati</taxon>
        <taxon>Cyanobacteriota</taxon>
        <taxon>Cyanophyceae</taxon>
        <taxon>Oscillatoriophycideae</taxon>
        <taxon>Chroococcales</taxon>
        <taxon>Chroococcaceae</taxon>
        <taxon>Chroogloeocystis</taxon>
    </lineage>
</organism>
<reference evidence="2 3" key="1">
    <citation type="submission" date="2016-11" db="EMBL/GenBank/DDBJ databases">
        <title>Draft Genome Sequences of Nine Cyanobacterial Strains from Diverse Habitats.</title>
        <authorList>
            <person name="Zhu T."/>
            <person name="Hou S."/>
            <person name="Lu X."/>
            <person name="Hess W.R."/>
        </authorList>
    </citation>
    <scope>NUCLEOTIDE SEQUENCE [LARGE SCALE GENOMIC DNA]</scope>
    <source>
        <strain evidence="2 3">5.2 s.c.1</strain>
    </source>
</reference>
<feature type="region of interest" description="Disordered" evidence="1">
    <location>
        <begin position="33"/>
        <end position="61"/>
    </location>
</feature>
<feature type="compositionally biased region" description="Polar residues" evidence="1">
    <location>
        <begin position="51"/>
        <end position="61"/>
    </location>
</feature>
<dbReference type="Proteomes" id="UP000185984">
    <property type="component" value="Unassembled WGS sequence"/>
</dbReference>
<gene>
    <name evidence="2" type="ORF">NIES1031_14345</name>
</gene>
<keyword evidence="3" id="KW-1185">Reference proteome</keyword>
<comment type="caution">
    <text evidence="2">The sequence shown here is derived from an EMBL/GenBank/DDBJ whole genome shotgun (WGS) entry which is preliminary data.</text>
</comment>
<evidence type="ECO:0000256" key="1">
    <source>
        <dbReference type="SAM" id="MobiDB-lite"/>
    </source>
</evidence>
<dbReference type="EMBL" id="MRCC01000011">
    <property type="protein sequence ID" value="OKH25027.1"/>
    <property type="molecule type" value="Genomic_DNA"/>
</dbReference>
<accession>A0A1U7HN82</accession>
<dbReference type="RefSeq" id="WP_073550215.1">
    <property type="nucleotide sequence ID" value="NZ_CAWMVK010000003.1"/>
</dbReference>
<protein>
    <submittedName>
        <fullName evidence="2">Uncharacterized protein</fullName>
    </submittedName>
</protein>
<name>A0A1U7HN82_9CHRO</name>
<evidence type="ECO:0000313" key="2">
    <source>
        <dbReference type="EMBL" id="OKH25027.1"/>
    </source>
</evidence>
<dbReference type="OrthoDB" id="466956at2"/>
<proteinExistence type="predicted"/>
<feature type="region of interest" description="Disordered" evidence="1">
    <location>
        <begin position="96"/>
        <end position="128"/>
    </location>
</feature>